<keyword evidence="3" id="KW-0813">Transport</keyword>
<accession>A0A9X3WGV0</accession>
<evidence type="ECO:0000256" key="6">
    <source>
        <dbReference type="ARBA" id="ARBA00022989"/>
    </source>
</evidence>
<keyword evidence="7 8" id="KW-0472">Membrane</keyword>
<sequence length="225" mass="24925">MQFIRHTLLILTRDLRVEFRNKSLLLSMVIFALLFQVLLQISFDAKTEAMQELAPGVLWLPIILAAMLGFSKYGSVEKENDAFAGILISPIDKGSLYLGKLIGNNLFVLIVIATSAPTFFLFLKQPFPNSIGLLIVTLLLGSWGFVAIGVFFSTLAQSSSITELLVPIMIFPLAVPLFLACIQLTEMALFPSIGLGQSIWLLLLIAYNILFTIIPLFLFDLLLEV</sequence>
<dbReference type="GO" id="GO:1903607">
    <property type="term" value="P:cytochrome c biosynthetic process"/>
    <property type="evidence" value="ECO:0007669"/>
    <property type="project" value="TreeGrafter"/>
</dbReference>
<dbReference type="RefSeq" id="WP_272447218.1">
    <property type="nucleotide sequence ID" value="NZ_JAMQKC010000020.1"/>
</dbReference>
<organism evidence="9 10">
    <name type="scientific">Aquibacillus salsiterrae</name>
    <dbReference type="NCBI Taxonomy" id="2950439"/>
    <lineage>
        <taxon>Bacteria</taxon>
        <taxon>Bacillati</taxon>
        <taxon>Bacillota</taxon>
        <taxon>Bacilli</taxon>
        <taxon>Bacillales</taxon>
        <taxon>Bacillaceae</taxon>
        <taxon>Aquibacillus</taxon>
    </lineage>
</organism>
<name>A0A9X3WGV0_9BACI</name>
<evidence type="ECO:0000256" key="1">
    <source>
        <dbReference type="ARBA" id="ARBA00004141"/>
    </source>
</evidence>
<dbReference type="AlphaFoldDB" id="A0A9X3WGV0"/>
<dbReference type="Pfam" id="PF03379">
    <property type="entry name" value="CcmB"/>
    <property type="match status" value="1"/>
</dbReference>
<proteinExistence type="inferred from homology"/>
<protein>
    <submittedName>
        <fullName evidence="9">Heme exporter protein CcmB</fullName>
    </submittedName>
</protein>
<keyword evidence="10" id="KW-1185">Reference proteome</keyword>
<feature type="transmembrane region" description="Helical" evidence="8">
    <location>
        <begin position="197"/>
        <end position="223"/>
    </location>
</feature>
<evidence type="ECO:0000313" key="10">
    <source>
        <dbReference type="Proteomes" id="UP001145069"/>
    </source>
</evidence>
<dbReference type="EMBL" id="JAMQKC010000020">
    <property type="protein sequence ID" value="MDC3418155.1"/>
    <property type="molecule type" value="Genomic_DNA"/>
</dbReference>
<evidence type="ECO:0000313" key="9">
    <source>
        <dbReference type="EMBL" id="MDC3418155.1"/>
    </source>
</evidence>
<comment type="subcellular location">
    <subcellularLocation>
        <location evidence="1">Membrane</location>
        <topology evidence="1">Multi-pass membrane protein</topology>
    </subcellularLocation>
</comment>
<dbReference type="Proteomes" id="UP001145069">
    <property type="component" value="Unassembled WGS sequence"/>
</dbReference>
<dbReference type="PANTHER" id="PTHR30070:SF1">
    <property type="entry name" value="CYTOCHROME C BIOGENESIS B-RELATED"/>
    <property type="match status" value="1"/>
</dbReference>
<comment type="caution">
    <text evidence="9">The sequence shown here is derived from an EMBL/GenBank/DDBJ whole genome shotgun (WGS) entry which is preliminary data.</text>
</comment>
<reference evidence="9" key="1">
    <citation type="submission" date="2022-06" db="EMBL/GenBank/DDBJ databases">
        <title>Aquibacillus sp. a new bacterium isolated from soil saline samples.</title>
        <authorList>
            <person name="Galisteo C."/>
            <person name="De La Haba R."/>
            <person name="Sanchez-Porro C."/>
            <person name="Ventosa A."/>
        </authorList>
    </citation>
    <scope>NUCLEOTIDE SEQUENCE</scope>
    <source>
        <strain evidence="9">3ASR75-54</strain>
    </source>
</reference>
<feature type="transmembrane region" description="Helical" evidence="8">
    <location>
        <begin position="164"/>
        <end position="185"/>
    </location>
</feature>
<dbReference type="GO" id="GO:0015232">
    <property type="term" value="F:heme transmembrane transporter activity"/>
    <property type="evidence" value="ECO:0007669"/>
    <property type="project" value="InterPro"/>
</dbReference>
<dbReference type="GO" id="GO:0017004">
    <property type="term" value="P:cytochrome complex assembly"/>
    <property type="evidence" value="ECO:0007669"/>
    <property type="project" value="UniProtKB-KW"/>
</dbReference>
<feature type="transmembrane region" description="Helical" evidence="8">
    <location>
        <begin position="129"/>
        <end position="152"/>
    </location>
</feature>
<evidence type="ECO:0000256" key="3">
    <source>
        <dbReference type="ARBA" id="ARBA00022448"/>
    </source>
</evidence>
<comment type="similarity">
    <text evidence="2">Belongs to the CcmB/CycW/HelB family.</text>
</comment>
<dbReference type="GO" id="GO:0005886">
    <property type="term" value="C:plasma membrane"/>
    <property type="evidence" value="ECO:0007669"/>
    <property type="project" value="TreeGrafter"/>
</dbReference>
<feature type="transmembrane region" description="Helical" evidence="8">
    <location>
        <begin position="101"/>
        <end position="123"/>
    </location>
</feature>
<feature type="transmembrane region" description="Helical" evidence="8">
    <location>
        <begin position="23"/>
        <end position="41"/>
    </location>
</feature>
<evidence type="ECO:0000256" key="5">
    <source>
        <dbReference type="ARBA" id="ARBA00022748"/>
    </source>
</evidence>
<feature type="transmembrane region" description="Helical" evidence="8">
    <location>
        <begin position="53"/>
        <end position="70"/>
    </location>
</feature>
<gene>
    <name evidence="9" type="ORF">NC799_14790</name>
</gene>
<dbReference type="PANTHER" id="PTHR30070">
    <property type="entry name" value="HEME EXPORTER PROTEIN B"/>
    <property type="match status" value="1"/>
</dbReference>
<evidence type="ECO:0000256" key="8">
    <source>
        <dbReference type="SAM" id="Phobius"/>
    </source>
</evidence>
<keyword evidence="4 8" id="KW-0812">Transmembrane</keyword>
<keyword evidence="6 8" id="KW-1133">Transmembrane helix</keyword>
<keyword evidence="5" id="KW-0201">Cytochrome c-type biogenesis</keyword>
<evidence type="ECO:0000256" key="2">
    <source>
        <dbReference type="ARBA" id="ARBA00010544"/>
    </source>
</evidence>
<evidence type="ECO:0000256" key="7">
    <source>
        <dbReference type="ARBA" id="ARBA00023136"/>
    </source>
</evidence>
<dbReference type="InterPro" id="IPR003544">
    <property type="entry name" value="Cyt_c_biogenesis_CcmB"/>
</dbReference>
<evidence type="ECO:0000256" key="4">
    <source>
        <dbReference type="ARBA" id="ARBA00022692"/>
    </source>
</evidence>